<dbReference type="Pfam" id="PF00685">
    <property type="entry name" value="Sulfotransfer_1"/>
    <property type="match status" value="1"/>
</dbReference>
<name>A0ABN7SQK6_OIKDI</name>
<keyword evidence="5" id="KW-1185">Reference proteome</keyword>
<evidence type="ECO:0000313" key="4">
    <source>
        <dbReference type="EMBL" id="CAG5105020.1"/>
    </source>
</evidence>
<dbReference type="Proteomes" id="UP001158576">
    <property type="component" value="Chromosome 1"/>
</dbReference>
<dbReference type="InterPro" id="IPR000863">
    <property type="entry name" value="Sulfotransferase_dom"/>
</dbReference>
<feature type="domain" description="Sulfotransferase" evidence="3">
    <location>
        <begin position="103"/>
        <end position="194"/>
    </location>
</feature>
<evidence type="ECO:0000259" key="3">
    <source>
        <dbReference type="Pfam" id="PF00685"/>
    </source>
</evidence>
<accession>A0ABN7SQK6</accession>
<keyword evidence="2" id="KW-0808">Transferase</keyword>
<dbReference type="PANTHER" id="PTHR45964">
    <property type="entry name" value="WSCD FAMILY MEMBER CG9164"/>
    <property type="match status" value="1"/>
</dbReference>
<dbReference type="Gene3D" id="3.40.50.300">
    <property type="entry name" value="P-loop containing nucleotide triphosphate hydrolases"/>
    <property type="match status" value="1"/>
</dbReference>
<evidence type="ECO:0000256" key="2">
    <source>
        <dbReference type="RuleBase" id="RU361155"/>
    </source>
</evidence>
<dbReference type="PANTHER" id="PTHR45964:SF9">
    <property type="entry name" value="SULFOTRANSFERASE"/>
    <property type="match status" value="1"/>
</dbReference>
<dbReference type="InterPro" id="IPR027417">
    <property type="entry name" value="P-loop_NTPase"/>
</dbReference>
<organism evidence="4 5">
    <name type="scientific">Oikopleura dioica</name>
    <name type="common">Tunicate</name>
    <dbReference type="NCBI Taxonomy" id="34765"/>
    <lineage>
        <taxon>Eukaryota</taxon>
        <taxon>Metazoa</taxon>
        <taxon>Chordata</taxon>
        <taxon>Tunicata</taxon>
        <taxon>Appendicularia</taxon>
        <taxon>Copelata</taxon>
        <taxon>Oikopleuridae</taxon>
        <taxon>Oikopleura</taxon>
    </lineage>
</organism>
<sequence length="249" mass="28622">MKSSIFFSVACFSVEANVRCGDIRFGDPGQFGPVSLTSYPGSGNTWVRYLIEEFTGYYTGSVYHDGKLFKGGFKGEIEDWSEGRVVITKSHTYRPKENALADAIMLIRNPYDCFLSEFNRVISGADHTGKAETKDFMSERWVKNEFEKYAGRWYRLYANLINSGYDTLPIIYEDMKADPQKEMEKVVNFLDVRTDYESKYECLFGENSQRFKRSSGRDVDPYLFVNEEHLKPVNEAINNLSALLKKTHG</sequence>
<dbReference type="InterPro" id="IPR051589">
    <property type="entry name" value="Sialate-O-sulfotransferase"/>
</dbReference>
<proteinExistence type="inferred from homology"/>
<comment type="similarity">
    <text evidence="2">Belongs to the sulfotransferase 1 family.</text>
</comment>
<comment type="similarity">
    <text evidence="1">Belongs to the WSCD family.</text>
</comment>
<dbReference type="EMBL" id="OU015566">
    <property type="protein sequence ID" value="CAG5105020.1"/>
    <property type="molecule type" value="Genomic_DNA"/>
</dbReference>
<protein>
    <recommendedName>
        <fullName evidence="2">Sulfotransferase</fullName>
        <ecNumber evidence="2">2.8.2.-</ecNumber>
    </recommendedName>
</protein>
<dbReference type="SUPFAM" id="SSF52540">
    <property type="entry name" value="P-loop containing nucleoside triphosphate hydrolases"/>
    <property type="match status" value="1"/>
</dbReference>
<reference evidence="4 5" key="1">
    <citation type="submission" date="2021-04" db="EMBL/GenBank/DDBJ databases">
        <authorList>
            <person name="Bliznina A."/>
        </authorList>
    </citation>
    <scope>NUCLEOTIDE SEQUENCE [LARGE SCALE GENOMIC DNA]</scope>
</reference>
<evidence type="ECO:0000256" key="1">
    <source>
        <dbReference type="ARBA" id="ARBA00010236"/>
    </source>
</evidence>
<gene>
    <name evidence="4" type="ORF">OKIOD_LOCUS10528</name>
</gene>
<dbReference type="EC" id="2.8.2.-" evidence="2"/>
<evidence type="ECO:0000313" key="5">
    <source>
        <dbReference type="Proteomes" id="UP001158576"/>
    </source>
</evidence>